<dbReference type="RefSeq" id="WP_211630740.1">
    <property type="nucleotide sequence ID" value="NZ_CP073100.1"/>
</dbReference>
<organism evidence="7 8">
    <name type="scientific">Luteolibacter ambystomatis</name>
    <dbReference type="NCBI Taxonomy" id="2824561"/>
    <lineage>
        <taxon>Bacteria</taxon>
        <taxon>Pseudomonadati</taxon>
        <taxon>Verrucomicrobiota</taxon>
        <taxon>Verrucomicrobiia</taxon>
        <taxon>Verrucomicrobiales</taxon>
        <taxon>Verrucomicrobiaceae</taxon>
        <taxon>Luteolibacter</taxon>
    </lineage>
</organism>
<dbReference type="Pfam" id="PF00005">
    <property type="entry name" value="ABC_tran"/>
    <property type="match status" value="1"/>
</dbReference>
<accession>A0A975G8D3</accession>
<evidence type="ECO:0000256" key="4">
    <source>
        <dbReference type="ARBA" id="ARBA00022967"/>
    </source>
</evidence>
<dbReference type="AlphaFoldDB" id="A0A975G8D3"/>
<name>A0A975G8D3_9BACT</name>
<proteinExistence type="predicted"/>
<dbReference type="KEGG" id="lamb:KBB96_17265"/>
<dbReference type="PROSITE" id="PS50893">
    <property type="entry name" value="ABC_TRANSPORTER_2"/>
    <property type="match status" value="1"/>
</dbReference>
<dbReference type="SUPFAM" id="SSF52540">
    <property type="entry name" value="P-loop containing nucleoside triphosphate hydrolases"/>
    <property type="match status" value="1"/>
</dbReference>
<evidence type="ECO:0000313" key="7">
    <source>
        <dbReference type="EMBL" id="QUE50600.1"/>
    </source>
</evidence>
<evidence type="ECO:0000256" key="5">
    <source>
        <dbReference type="ARBA" id="ARBA00037066"/>
    </source>
</evidence>
<dbReference type="Gene3D" id="3.40.50.300">
    <property type="entry name" value="P-loop containing nucleotide triphosphate hydrolases"/>
    <property type="match status" value="1"/>
</dbReference>
<comment type="function">
    <text evidence="5">Part of the ABC transporter complex HmuTUV involved in hemin import. Responsible for energy coupling to the transport system.</text>
</comment>
<dbReference type="GO" id="GO:0005524">
    <property type="term" value="F:ATP binding"/>
    <property type="evidence" value="ECO:0007669"/>
    <property type="project" value="UniProtKB-KW"/>
</dbReference>
<dbReference type="Proteomes" id="UP000676169">
    <property type="component" value="Chromosome"/>
</dbReference>
<keyword evidence="8" id="KW-1185">Reference proteome</keyword>
<dbReference type="PANTHER" id="PTHR42794:SF1">
    <property type="entry name" value="HEMIN IMPORT ATP-BINDING PROTEIN HMUV"/>
    <property type="match status" value="1"/>
</dbReference>
<dbReference type="PROSITE" id="PS00211">
    <property type="entry name" value="ABC_TRANSPORTER_1"/>
    <property type="match status" value="1"/>
</dbReference>
<evidence type="ECO:0000256" key="2">
    <source>
        <dbReference type="ARBA" id="ARBA00022741"/>
    </source>
</evidence>
<keyword evidence="1" id="KW-0813">Transport</keyword>
<dbReference type="PANTHER" id="PTHR42794">
    <property type="entry name" value="HEMIN IMPORT ATP-BINDING PROTEIN HMUV"/>
    <property type="match status" value="1"/>
</dbReference>
<gene>
    <name evidence="7" type="ORF">KBB96_17265</name>
</gene>
<evidence type="ECO:0000313" key="8">
    <source>
        <dbReference type="Proteomes" id="UP000676169"/>
    </source>
</evidence>
<keyword evidence="3 7" id="KW-0067">ATP-binding</keyword>
<feature type="domain" description="ABC transporter" evidence="6">
    <location>
        <begin position="8"/>
        <end position="248"/>
    </location>
</feature>
<dbReference type="EMBL" id="CP073100">
    <property type="protein sequence ID" value="QUE50600.1"/>
    <property type="molecule type" value="Genomic_DNA"/>
</dbReference>
<protein>
    <submittedName>
        <fullName evidence="7">ATP-binding cassette domain-containing protein</fullName>
    </submittedName>
</protein>
<dbReference type="InterPro" id="IPR027417">
    <property type="entry name" value="P-loop_NTPase"/>
</dbReference>
<evidence type="ECO:0000256" key="1">
    <source>
        <dbReference type="ARBA" id="ARBA00022448"/>
    </source>
</evidence>
<reference evidence="7" key="1">
    <citation type="submission" date="2021-04" db="EMBL/GenBank/DDBJ databases">
        <title>Luteolibacter sp. 32A isolated from the skin of an Anderson's salamander (Ambystoma andersonii).</title>
        <authorList>
            <person name="Spergser J."/>
            <person name="Busse H.-J."/>
        </authorList>
    </citation>
    <scope>NUCLEOTIDE SEQUENCE</scope>
    <source>
        <strain evidence="7">32A</strain>
    </source>
</reference>
<dbReference type="InterPro" id="IPR017871">
    <property type="entry name" value="ABC_transporter-like_CS"/>
</dbReference>
<keyword evidence="2" id="KW-0547">Nucleotide-binding</keyword>
<dbReference type="GO" id="GO:0016887">
    <property type="term" value="F:ATP hydrolysis activity"/>
    <property type="evidence" value="ECO:0007669"/>
    <property type="project" value="InterPro"/>
</dbReference>
<sequence length="267" mass="29384">MNAEHPLLELRHADVWRGDNRVFHDFALTVRDDESVAILGPNGAGKSTLIKLITGELRAAAEPGTVARLFGEDLWSLEDLRHKLGLVAPEEAQRFDPEEPAEGVVLSSLRGAFGVTRWMRFSKQERARAAAAMQKAGVLDLAKRDYGTLSSGQRRRFLLARALVHEPQALLLDEPTTALDFPSSFAFIEIVRELIRSGHGVLWVTHHPSEIPPETTRVILLKDGRIFADGAPKQVLASKVLSELYGLPLKVRWSGGFCHVGPASPPP</sequence>
<evidence type="ECO:0000259" key="6">
    <source>
        <dbReference type="PROSITE" id="PS50893"/>
    </source>
</evidence>
<dbReference type="SMART" id="SM00382">
    <property type="entry name" value="AAA"/>
    <property type="match status" value="1"/>
</dbReference>
<dbReference type="InterPro" id="IPR003439">
    <property type="entry name" value="ABC_transporter-like_ATP-bd"/>
</dbReference>
<dbReference type="InterPro" id="IPR003593">
    <property type="entry name" value="AAA+_ATPase"/>
</dbReference>
<keyword evidence="4" id="KW-1278">Translocase</keyword>
<evidence type="ECO:0000256" key="3">
    <source>
        <dbReference type="ARBA" id="ARBA00022840"/>
    </source>
</evidence>